<dbReference type="InterPro" id="IPR000160">
    <property type="entry name" value="GGDEF_dom"/>
</dbReference>
<feature type="domain" description="GGDEF" evidence="1">
    <location>
        <begin position="1"/>
        <end position="88"/>
    </location>
</feature>
<organism evidence="2 3">
    <name type="scientific">Hujiaoplasma nucleasis</name>
    <dbReference type="NCBI Taxonomy" id="2725268"/>
    <lineage>
        <taxon>Bacteria</taxon>
        <taxon>Bacillati</taxon>
        <taxon>Mycoplasmatota</taxon>
        <taxon>Mollicutes</taxon>
        <taxon>Candidatus Izemoplasmatales</taxon>
        <taxon>Hujiaoplasmataceae</taxon>
        <taxon>Hujiaoplasma</taxon>
    </lineage>
</organism>
<reference evidence="2 3" key="1">
    <citation type="submission" date="2020-04" db="EMBL/GenBank/DDBJ databases">
        <authorList>
            <person name="Zheng R.K."/>
            <person name="Sun C.M."/>
        </authorList>
    </citation>
    <scope>NUCLEOTIDE SEQUENCE [LARGE SCALE GENOMIC DNA]</scope>
    <source>
        <strain evidence="3">zrk29</strain>
    </source>
</reference>
<name>A0A7L6N8U4_9MOLU</name>
<dbReference type="EMBL" id="CP051151">
    <property type="protein sequence ID" value="QLY40974.1"/>
    <property type="molecule type" value="Genomic_DNA"/>
</dbReference>
<accession>A0A7L6N8U4</accession>
<dbReference type="AlphaFoldDB" id="A0A7L6N8U4"/>
<dbReference type="Pfam" id="PF00990">
    <property type="entry name" value="GGDEF"/>
    <property type="match status" value="1"/>
</dbReference>
<evidence type="ECO:0000313" key="3">
    <source>
        <dbReference type="Proteomes" id="UP000512167"/>
    </source>
</evidence>
<evidence type="ECO:0000313" key="2">
    <source>
        <dbReference type="EMBL" id="QLY40974.1"/>
    </source>
</evidence>
<protein>
    <submittedName>
        <fullName evidence="2">Diguanylate cyclase</fullName>
    </submittedName>
</protein>
<dbReference type="KEGG" id="tbk:HF295_04910"/>
<proteinExistence type="predicted"/>
<evidence type="ECO:0000259" key="1">
    <source>
        <dbReference type="PROSITE" id="PS50887"/>
    </source>
</evidence>
<gene>
    <name evidence="2" type="ORF">HF295_04910</name>
</gene>
<dbReference type="PROSITE" id="PS50887">
    <property type="entry name" value="GGDEF"/>
    <property type="match status" value="1"/>
</dbReference>
<dbReference type="InterPro" id="IPR029787">
    <property type="entry name" value="Nucleotide_cyclase"/>
</dbReference>
<dbReference type="SUPFAM" id="SSF55073">
    <property type="entry name" value="Nucleotide cyclase"/>
    <property type="match status" value="1"/>
</dbReference>
<dbReference type="InterPro" id="IPR043128">
    <property type="entry name" value="Rev_trsase/Diguanyl_cyclase"/>
</dbReference>
<dbReference type="Proteomes" id="UP000512167">
    <property type="component" value="Chromosome"/>
</dbReference>
<keyword evidence="3" id="KW-1185">Reference proteome</keyword>
<dbReference type="Gene3D" id="3.30.70.270">
    <property type="match status" value="1"/>
</dbReference>
<sequence length="88" mass="10408">MLKEQGTIFRLGGDKFLILFNKCSYQEYMNYMENIDQKFKDHSEIASLAYGLVAFKESEINQEFDLTNLLKEADELMYIHKNKIKSDK</sequence>